<dbReference type="CDD" id="cd05008">
    <property type="entry name" value="SIS_GlmS_GlmD_1"/>
    <property type="match status" value="1"/>
</dbReference>
<dbReference type="HAMAP" id="MF_00164">
    <property type="entry name" value="GlmS"/>
    <property type="match status" value="1"/>
</dbReference>
<evidence type="ECO:0000256" key="8">
    <source>
        <dbReference type="ARBA" id="ARBA00022737"/>
    </source>
</evidence>
<feature type="domain" description="SIS" evidence="12">
    <location>
        <begin position="282"/>
        <end position="426"/>
    </location>
</feature>
<evidence type="ECO:0000256" key="6">
    <source>
        <dbReference type="ARBA" id="ARBA00022576"/>
    </source>
</evidence>
<evidence type="ECO:0000256" key="1">
    <source>
        <dbReference type="ARBA" id="ARBA00001031"/>
    </source>
</evidence>
<dbReference type="InterPro" id="IPR035466">
    <property type="entry name" value="GlmS/AgaS_SIS"/>
</dbReference>
<dbReference type="SUPFAM" id="SSF56235">
    <property type="entry name" value="N-terminal nucleophile aminohydrolases (Ntn hydrolases)"/>
    <property type="match status" value="1"/>
</dbReference>
<feature type="active site" description="For Fru-6P isomerization activity" evidence="10">
    <location>
        <position position="607"/>
    </location>
</feature>
<dbReference type="GO" id="GO:0005829">
    <property type="term" value="C:cytosol"/>
    <property type="evidence" value="ECO:0007669"/>
    <property type="project" value="TreeGrafter"/>
</dbReference>
<comment type="subunit">
    <text evidence="10">Homodimer.</text>
</comment>
<dbReference type="Gene3D" id="3.60.20.10">
    <property type="entry name" value="Glutamine Phosphoribosylpyrophosphate, subunit 1, domain 1"/>
    <property type="match status" value="1"/>
</dbReference>
<keyword evidence="7 10" id="KW-0808">Transferase</keyword>
<dbReference type="PROSITE" id="PS51464">
    <property type="entry name" value="SIS"/>
    <property type="match status" value="2"/>
</dbReference>
<comment type="subcellular location">
    <subcellularLocation>
        <location evidence="2 10">Cytoplasm</location>
    </subcellularLocation>
</comment>
<reference evidence="13 14" key="1">
    <citation type="submission" date="2016-08" db="EMBL/GenBank/DDBJ databases">
        <title>Novel Firmicute Genomes.</title>
        <authorList>
            <person name="Poppleton D.I."/>
            <person name="Gribaldo S."/>
        </authorList>
    </citation>
    <scope>NUCLEOTIDE SEQUENCE [LARGE SCALE GENOMIC DNA]</scope>
    <source>
        <strain evidence="13 14">RAOx-1</strain>
    </source>
</reference>
<dbReference type="RefSeq" id="WP_120189643.1">
    <property type="nucleotide sequence ID" value="NZ_MCHY01000008.1"/>
</dbReference>
<dbReference type="InterPro" id="IPR017932">
    <property type="entry name" value="GATase_2_dom"/>
</dbReference>
<dbReference type="GO" id="GO:0006487">
    <property type="term" value="P:protein N-linked glycosylation"/>
    <property type="evidence" value="ECO:0007669"/>
    <property type="project" value="TreeGrafter"/>
</dbReference>
<protein>
    <recommendedName>
        <fullName evidence="4 10">Glutamine--fructose-6-phosphate aminotransferase [isomerizing]</fullName>
        <ecNumber evidence="3 10">2.6.1.16</ecNumber>
    </recommendedName>
    <alternativeName>
        <fullName evidence="10">D-fructose-6-phosphate amidotransferase</fullName>
    </alternativeName>
    <alternativeName>
        <fullName evidence="10">GFAT</fullName>
    </alternativeName>
    <alternativeName>
        <fullName evidence="10">Glucosamine-6-phosphate synthase</fullName>
    </alternativeName>
    <alternativeName>
        <fullName evidence="10">Hexosephosphate aminotransferase</fullName>
    </alternativeName>
    <alternativeName>
        <fullName evidence="10">L-glutamine--D-fructose-6-phosphate amidotransferase</fullName>
    </alternativeName>
</protein>
<keyword evidence="8" id="KW-0677">Repeat</keyword>
<dbReference type="GO" id="GO:0006002">
    <property type="term" value="P:fructose 6-phosphate metabolic process"/>
    <property type="evidence" value="ECO:0007669"/>
    <property type="project" value="TreeGrafter"/>
</dbReference>
<keyword evidence="6 10" id="KW-0032">Aminotransferase</keyword>
<comment type="function">
    <text evidence="10">Catalyzes the first step in hexosamine metabolism, converting fructose-6P into glucosamine-6P using glutamine as a nitrogen source.</text>
</comment>
<dbReference type="FunFam" id="3.40.50.10490:FF:000001">
    <property type="entry name" value="Glutamine--fructose-6-phosphate aminotransferase [isomerizing]"/>
    <property type="match status" value="1"/>
</dbReference>
<dbReference type="InterPro" id="IPR029055">
    <property type="entry name" value="Ntn_hydrolases_N"/>
</dbReference>
<dbReference type="PANTHER" id="PTHR10937">
    <property type="entry name" value="GLUCOSAMINE--FRUCTOSE-6-PHOSPHATE AMINOTRANSFERASE, ISOMERIZING"/>
    <property type="match status" value="1"/>
</dbReference>
<keyword evidence="5 10" id="KW-0963">Cytoplasm</keyword>
<dbReference type="EMBL" id="MCHY01000008">
    <property type="protein sequence ID" value="RKD24347.1"/>
    <property type="molecule type" value="Genomic_DNA"/>
</dbReference>
<dbReference type="NCBIfam" id="TIGR01135">
    <property type="entry name" value="glmS"/>
    <property type="match status" value="1"/>
</dbReference>
<dbReference type="InterPro" id="IPR001347">
    <property type="entry name" value="SIS_dom"/>
</dbReference>
<dbReference type="InterPro" id="IPR047084">
    <property type="entry name" value="GFAT_N"/>
</dbReference>
<dbReference type="Pfam" id="PF01380">
    <property type="entry name" value="SIS"/>
    <property type="match status" value="2"/>
</dbReference>
<dbReference type="FunFam" id="3.60.20.10:FF:000006">
    <property type="entry name" value="Glutamine--fructose-6-phosphate aminotransferase [isomerizing]"/>
    <property type="match status" value="1"/>
</dbReference>
<comment type="caution">
    <text evidence="10">Lacks conserved residue(s) required for the propagation of feature annotation.</text>
</comment>
<dbReference type="InterPro" id="IPR046348">
    <property type="entry name" value="SIS_dom_sf"/>
</dbReference>
<dbReference type="GO" id="GO:0097367">
    <property type="term" value="F:carbohydrate derivative binding"/>
    <property type="evidence" value="ECO:0007669"/>
    <property type="project" value="InterPro"/>
</dbReference>
<evidence type="ECO:0000256" key="3">
    <source>
        <dbReference type="ARBA" id="ARBA00012916"/>
    </source>
</evidence>
<evidence type="ECO:0000256" key="9">
    <source>
        <dbReference type="ARBA" id="ARBA00022962"/>
    </source>
</evidence>
<comment type="caution">
    <text evidence="13">The sequence shown here is derived from an EMBL/GenBank/DDBJ whole genome shotgun (WGS) entry which is preliminary data.</text>
</comment>
<keyword evidence="14" id="KW-1185">Reference proteome</keyword>
<keyword evidence="9" id="KW-0315">Glutamine amidotransferase</keyword>
<evidence type="ECO:0000259" key="11">
    <source>
        <dbReference type="PROSITE" id="PS51278"/>
    </source>
</evidence>
<evidence type="ECO:0000313" key="14">
    <source>
        <dbReference type="Proteomes" id="UP000284219"/>
    </source>
</evidence>
<dbReference type="EC" id="2.6.1.16" evidence="3 10"/>
<dbReference type="NCBIfam" id="NF001484">
    <property type="entry name" value="PRK00331.1"/>
    <property type="match status" value="1"/>
</dbReference>
<dbReference type="Gene3D" id="3.40.50.10490">
    <property type="entry name" value="Glucose-6-phosphate isomerase like protein, domain 1"/>
    <property type="match status" value="2"/>
</dbReference>
<organism evidence="13 14">
    <name type="scientific">Ammoniphilus oxalaticus</name>
    <dbReference type="NCBI Taxonomy" id="66863"/>
    <lineage>
        <taxon>Bacteria</taxon>
        <taxon>Bacillati</taxon>
        <taxon>Bacillota</taxon>
        <taxon>Bacilli</taxon>
        <taxon>Bacillales</taxon>
        <taxon>Paenibacillaceae</taxon>
        <taxon>Aneurinibacillus group</taxon>
        <taxon>Ammoniphilus</taxon>
    </lineage>
</organism>
<evidence type="ECO:0000256" key="10">
    <source>
        <dbReference type="HAMAP-Rule" id="MF_00164"/>
    </source>
</evidence>
<dbReference type="Proteomes" id="UP000284219">
    <property type="component" value="Unassembled WGS sequence"/>
</dbReference>
<evidence type="ECO:0000256" key="7">
    <source>
        <dbReference type="ARBA" id="ARBA00022679"/>
    </source>
</evidence>
<proteinExistence type="inferred from homology"/>
<evidence type="ECO:0000256" key="4">
    <source>
        <dbReference type="ARBA" id="ARBA00016090"/>
    </source>
</evidence>
<evidence type="ECO:0000256" key="5">
    <source>
        <dbReference type="ARBA" id="ARBA00022490"/>
    </source>
</evidence>
<gene>
    <name evidence="10" type="primary">glmS</name>
    <name evidence="13" type="ORF">BEP19_08100</name>
</gene>
<feature type="domain" description="Glutamine amidotransferase type-2" evidence="11">
    <location>
        <begin position="2"/>
        <end position="218"/>
    </location>
</feature>
<dbReference type="PROSITE" id="PS51278">
    <property type="entry name" value="GATASE_TYPE_2"/>
    <property type="match status" value="1"/>
</dbReference>
<dbReference type="FunFam" id="3.40.50.10490:FF:000022">
    <property type="entry name" value="Glutamine--fructose-6-phosphate aminotransferase [isomerizing]"/>
    <property type="match status" value="1"/>
</dbReference>
<dbReference type="CDD" id="cd00714">
    <property type="entry name" value="GFAT"/>
    <property type="match status" value="1"/>
</dbReference>
<dbReference type="SUPFAM" id="SSF53697">
    <property type="entry name" value="SIS domain"/>
    <property type="match status" value="1"/>
</dbReference>
<sequence>MSGIVGYVGTRNAQQILLDGLDQLDYRGYDSAGILISDGERLGWRRATGRIKQLRDLLLREPLQQGTIGMGHTRWATHGAPTDNNSHPLTGCDERFFVVHNGIIENYMELKRELEKQGHQFTTETDTEVIPHLLETRDTGDLEETVRVILPLLRGSFALAIMSSEQPNTIIAVSQDNPLVIGFGRGEAFLASDIPALIPHTKEIYPIKNGEMAILSDTKVKVRGLDGEALEARPTVIEWERQDVMRNDYPHYMLKEIFEQPRVIEALLQVHLDEAEVYLPKLAEIWEKEPDFSVERIFIVGSGSSNHAGLIGKKMMDRWLGIPIDACSSSEFLDDHPPLGPGHLVILLSQSGETADTLSVLRTAKQHDCKVYAITNTRGGTIARQADQILYMKAGPELAIASTKAYTTQLTCLALLTIGLAERLKVGIDVEEMTELFAALRRLPVDVESTLIMTQDAIDQFAEVVFDQEHLFVIGRGLDYVLALEAALKLQEISYLHADAYQAGELKHGTMALITPGMPIIALATQQDVFSKMVNNIKEVKARGAFVMGITAIGDHQISEDADQVLYIPETHPWLMPILAAIPLQLLAYYSGVVRDLDVDRPRNLAKSMTVE</sequence>
<accession>A0A419SK40</accession>
<name>A0A419SK40_9BACL</name>
<evidence type="ECO:0000256" key="2">
    <source>
        <dbReference type="ARBA" id="ARBA00004496"/>
    </source>
</evidence>
<dbReference type="OrthoDB" id="106547at2"/>
<dbReference type="CDD" id="cd05009">
    <property type="entry name" value="SIS_GlmS_GlmD_2"/>
    <property type="match status" value="1"/>
</dbReference>
<evidence type="ECO:0000259" key="12">
    <source>
        <dbReference type="PROSITE" id="PS51464"/>
    </source>
</evidence>
<evidence type="ECO:0000313" key="13">
    <source>
        <dbReference type="EMBL" id="RKD24347.1"/>
    </source>
</evidence>
<dbReference type="AlphaFoldDB" id="A0A419SK40"/>
<dbReference type="GO" id="GO:0006047">
    <property type="term" value="P:UDP-N-acetylglucosamine metabolic process"/>
    <property type="evidence" value="ECO:0007669"/>
    <property type="project" value="TreeGrafter"/>
</dbReference>
<feature type="domain" description="SIS" evidence="12">
    <location>
        <begin position="461"/>
        <end position="602"/>
    </location>
</feature>
<dbReference type="Pfam" id="PF13522">
    <property type="entry name" value="GATase_6"/>
    <property type="match status" value="1"/>
</dbReference>
<dbReference type="GO" id="GO:0004360">
    <property type="term" value="F:glutamine-fructose-6-phosphate transaminase (isomerizing) activity"/>
    <property type="evidence" value="ECO:0007669"/>
    <property type="project" value="UniProtKB-UniRule"/>
</dbReference>
<dbReference type="GO" id="GO:0005975">
    <property type="term" value="P:carbohydrate metabolic process"/>
    <property type="evidence" value="ECO:0007669"/>
    <property type="project" value="UniProtKB-UniRule"/>
</dbReference>
<feature type="initiator methionine" description="Removed" evidence="10">
    <location>
        <position position="1"/>
    </location>
</feature>
<comment type="catalytic activity">
    <reaction evidence="1 10">
        <text>D-fructose 6-phosphate + L-glutamine = D-glucosamine 6-phosphate + L-glutamate</text>
        <dbReference type="Rhea" id="RHEA:13237"/>
        <dbReference type="ChEBI" id="CHEBI:29985"/>
        <dbReference type="ChEBI" id="CHEBI:58359"/>
        <dbReference type="ChEBI" id="CHEBI:58725"/>
        <dbReference type="ChEBI" id="CHEBI:61527"/>
        <dbReference type="EC" id="2.6.1.16"/>
    </reaction>
</comment>
<dbReference type="PANTHER" id="PTHR10937:SF0">
    <property type="entry name" value="GLUTAMINE--FRUCTOSE-6-PHOSPHATE TRANSAMINASE (ISOMERIZING)"/>
    <property type="match status" value="1"/>
</dbReference>
<dbReference type="InterPro" id="IPR035490">
    <property type="entry name" value="GlmS/FrlB_SIS"/>
</dbReference>
<dbReference type="InterPro" id="IPR005855">
    <property type="entry name" value="GFAT"/>
</dbReference>